<reference evidence="2 3" key="1">
    <citation type="journal article" date="2022" name="bioRxiv">
        <title>Genomics of Preaxostyla Flagellates Illuminates Evolutionary Transitions and the Path Towards Mitochondrial Loss.</title>
        <authorList>
            <person name="Novak L.V.F."/>
            <person name="Treitli S.C."/>
            <person name="Pyrih J."/>
            <person name="Halakuc P."/>
            <person name="Pipaliya S.V."/>
            <person name="Vacek V."/>
            <person name="Brzon O."/>
            <person name="Soukal P."/>
            <person name="Eme L."/>
            <person name="Dacks J.B."/>
            <person name="Karnkowska A."/>
            <person name="Elias M."/>
            <person name="Hampl V."/>
        </authorList>
    </citation>
    <scope>NUCLEOTIDE SEQUENCE [LARGE SCALE GENOMIC DNA]</scope>
    <source>
        <strain evidence="2">NAU3</strain>
        <tissue evidence="2">Gut</tissue>
    </source>
</reference>
<organism evidence="2 3">
    <name type="scientific">Blattamonas nauphoetae</name>
    <dbReference type="NCBI Taxonomy" id="2049346"/>
    <lineage>
        <taxon>Eukaryota</taxon>
        <taxon>Metamonada</taxon>
        <taxon>Preaxostyla</taxon>
        <taxon>Oxymonadida</taxon>
        <taxon>Blattamonas</taxon>
    </lineage>
</organism>
<feature type="region of interest" description="Disordered" evidence="1">
    <location>
        <begin position="1"/>
        <end position="26"/>
    </location>
</feature>
<accession>A0ABQ9X534</accession>
<protein>
    <submittedName>
        <fullName evidence="2">Uncharacterized protein</fullName>
    </submittedName>
</protein>
<dbReference type="EMBL" id="JARBJD010000216">
    <property type="protein sequence ID" value="KAK2946889.1"/>
    <property type="molecule type" value="Genomic_DNA"/>
</dbReference>
<feature type="compositionally biased region" description="Basic and acidic residues" evidence="1">
    <location>
        <begin position="11"/>
        <end position="21"/>
    </location>
</feature>
<sequence>MTVAGSVGKASRKEQKGREPANADCPPLLRLAMGSRVPHTVALPPSCGRKRDGRSHSHWKNDGKMQSRRPWNLGNALDRWHSACIPHSFLRRVG</sequence>
<dbReference type="Proteomes" id="UP001281761">
    <property type="component" value="Unassembled WGS sequence"/>
</dbReference>
<proteinExistence type="predicted"/>
<name>A0ABQ9X534_9EUKA</name>
<evidence type="ECO:0000313" key="2">
    <source>
        <dbReference type="EMBL" id="KAK2946889.1"/>
    </source>
</evidence>
<evidence type="ECO:0000256" key="1">
    <source>
        <dbReference type="SAM" id="MobiDB-lite"/>
    </source>
</evidence>
<evidence type="ECO:0000313" key="3">
    <source>
        <dbReference type="Proteomes" id="UP001281761"/>
    </source>
</evidence>
<keyword evidence="3" id="KW-1185">Reference proteome</keyword>
<feature type="region of interest" description="Disordered" evidence="1">
    <location>
        <begin position="39"/>
        <end position="70"/>
    </location>
</feature>
<gene>
    <name evidence="2" type="ORF">BLNAU_18188</name>
</gene>
<comment type="caution">
    <text evidence="2">The sequence shown here is derived from an EMBL/GenBank/DDBJ whole genome shotgun (WGS) entry which is preliminary data.</text>
</comment>